<feature type="compositionally biased region" description="Basic and acidic residues" evidence="3">
    <location>
        <begin position="16"/>
        <end position="35"/>
    </location>
</feature>
<name>A0A4W6F3Q8_LATCA</name>
<gene>
    <name evidence="5" type="primary">KRI1</name>
    <name evidence="7" type="synonym">kri1</name>
</gene>
<feature type="region of interest" description="Disordered" evidence="3">
    <location>
        <begin position="121"/>
        <end position="198"/>
    </location>
</feature>
<feature type="region of interest" description="Disordered" evidence="3">
    <location>
        <begin position="84"/>
        <end position="107"/>
    </location>
</feature>
<protein>
    <recommendedName>
        <fullName evidence="2">Protein KRI1 homolog</fullName>
    </recommendedName>
</protein>
<accession>A0A4W6F3Q8</accession>
<reference evidence="6" key="1">
    <citation type="submission" date="2015-09" db="EMBL/GenBank/DDBJ databases">
        <authorList>
            <person name="Sai Rama Sridatta P."/>
        </authorList>
    </citation>
    <scope>NUCLEOTIDE SEQUENCE [LARGE SCALE GENOMIC DNA]</scope>
</reference>
<feature type="domain" description="Kri1-like C-terminal" evidence="4">
    <location>
        <begin position="514"/>
        <end position="602"/>
    </location>
</feature>
<feature type="compositionally biased region" description="Basic and acidic residues" evidence="3">
    <location>
        <begin position="762"/>
        <end position="771"/>
    </location>
</feature>
<dbReference type="InterPro" id="IPR024626">
    <property type="entry name" value="Kri1-like_C"/>
</dbReference>
<feature type="region of interest" description="Disordered" evidence="3">
    <location>
        <begin position="397"/>
        <end position="492"/>
    </location>
</feature>
<dbReference type="KEGG" id="lcf:108898706"/>
<dbReference type="GO" id="GO:0000447">
    <property type="term" value="P:endonucleolytic cleavage in ITS1 to separate SSU-rRNA from 5.8S rRNA and LSU-rRNA from tricistronic rRNA transcript (SSU-rRNA, 5.8S rRNA, LSU-rRNA)"/>
    <property type="evidence" value="ECO:0007669"/>
    <property type="project" value="TreeGrafter"/>
</dbReference>
<dbReference type="CTD" id="65095"/>
<dbReference type="Ensembl" id="ENSLCAT00010046142.1">
    <property type="protein sequence ID" value="ENSLCAP00010045037.1"/>
    <property type="gene ID" value="ENSLCAG00010020932.1"/>
</dbReference>
<evidence type="ECO:0000256" key="2">
    <source>
        <dbReference type="ARBA" id="ARBA00017294"/>
    </source>
</evidence>
<evidence type="ECO:0000313" key="6">
    <source>
        <dbReference type="Proteomes" id="UP000314980"/>
    </source>
</evidence>
<dbReference type="GO" id="GO:0030686">
    <property type="term" value="C:90S preribosome"/>
    <property type="evidence" value="ECO:0007669"/>
    <property type="project" value="TreeGrafter"/>
</dbReference>
<feature type="region of interest" description="Disordered" evidence="3">
    <location>
        <begin position="1"/>
        <end position="60"/>
    </location>
</feature>
<feature type="compositionally biased region" description="Acidic residues" evidence="3">
    <location>
        <begin position="126"/>
        <end position="136"/>
    </location>
</feature>
<dbReference type="Proteomes" id="UP000314980">
    <property type="component" value="Unassembled WGS sequence"/>
</dbReference>
<feature type="compositionally biased region" description="Acidic residues" evidence="3">
    <location>
        <begin position="397"/>
        <end position="415"/>
    </location>
</feature>
<evidence type="ECO:0000313" key="7">
    <source>
        <dbReference type="RefSeq" id="XP_018554218.1"/>
    </source>
</evidence>
<feature type="compositionally biased region" description="Basic and acidic residues" evidence="3">
    <location>
        <begin position="629"/>
        <end position="639"/>
    </location>
</feature>
<dbReference type="Proteomes" id="UP000694890">
    <property type="component" value="Linkage group LG11"/>
</dbReference>
<feature type="compositionally biased region" description="Basic residues" evidence="3">
    <location>
        <begin position="707"/>
        <end position="716"/>
    </location>
</feature>
<dbReference type="OrthoDB" id="10252032at2759"/>
<dbReference type="InterPro" id="IPR018034">
    <property type="entry name" value="Kri1"/>
</dbReference>
<organism evidence="5 6">
    <name type="scientific">Lates calcarifer</name>
    <name type="common">Barramundi</name>
    <name type="synonym">Holocentrus calcarifer</name>
    <dbReference type="NCBI Taxonomy" id="8187"/>
    <lineage>
        <taxon>Eukaryota</taxon>
        <taxon>Metazoa</taxon>
        <taxon>Chordata</taxon>
        <taxon>Craniata</taxon>
        <taxon>Vertebrata</taxon>
        <taxon>Euteleostomi</taxon>
        <taxon>Actinopterygii</taxon>
        <taxon>Neopterygii</taxon>
        <taxon>Teleostei</taxon>
        <taxon>Neoteleostei</taxon>
        <taxon>Acanthomorphata</taxon>
        <taxon>Carangaria</taxon>
        <taxon>Carangaria incertae sedis</taxon>
        <taxon>Centropomidae</taxon>
        <taxon>Lates</taxon>
    </lineage>
</organism>
<keyword evidence="6" id="KW-1185">Reference proteome</keyword>
<feature type="region of interest" description="Disordered" evidence="3">
    <location>
        <begin position="751"/>
        <end position="771"/>
    </location>
</feature>
<evidence type="ECO:0000313" key="5">
    <source>
        <dbReference type="Ensembl" id="ENSLCAP00010045037.1"/>
    </source>
</evidence>
<feature type="compositionally biased region" description="Acidic residues" evidence="3">
    <location>
        <begin position="427"/>
        <end position="445"/>
    </location>
</feature>
<dbReference type="GeneID" id="108898706"/>
<feature type="compositionally biased region" description="Basic and acidic residues" evidence="3">
    <location>
        <begin position="188"/>
        <end position="198"/>
    </location>
</feature>
<dbReference type="PANTHER" id="PTHR14490">
    <property type="entry name" value="ZINC FINGER, ZZ TYPE"/>
    <property type="match status" value="1"/>
</dbReference>
<feature type="compositionally biased region" description="Basic and acidic residues" evidence="3">
    <location>
        <begin position="152"/>
        <end position="165"/>
    </location>
</feature>
<dbReference type="AlphaFoldDB" id="A0A4W6F3Q8"/>
<evidence type="ECO:0000256" key="3">
    <source>
        <dbReference type="SAM" id="MobiDB-lite"/>
    </source>
</evidence>
<feature type="compositionally biased region" description="Basic and acidic residues" evidence="3">
    <location>
        <begin position="314"/>
        <end position="342"/>
    </location>
</feature>
<feature type="compositionally biased region" description="Basic residues" evidence="3">
    <location>
        <begin position="470"/>
        <end position="481"/>
    </location>
</feature>
<proteinExistence type="inferred from homology"/>
<dbReference type="GO" id="GO:0005730">
    <property type="term" value="C:nucleolus"/>
    <property type="evidence" value="ECO:0007669"/>
    <property type="project" value="TreeGrafter"/>
</dbReference>
<evidence type="ECO:0000259" key="4">
    <source>
        <dbReference type="Pfam" id="PF12936"/>
    </source>
</evidence>
<dbReference type="PANTHER" id="PTHR14490:SF5">
    <property type="entry name" value="PROTEIN KRI1 HOMOLOG"/>
    <property type="match status" value="1"/>
</dbReference>
<dbReference type="Pfam" id="PF12936">
    <property type="entry name" value="Kri1_C"/>
    <property type="match status" value="1"/>
</dbReference>
<reference evidence="7" key="2">
    <citation type="submission" date="2025-04" db="UniProtKB">
        <authorList>
            <consortium name="RefSeq"/>
        </authorList>
    </citation>
    <scope>IDENTIFICATION</scope>
    <source>
        <tissue evidence="7">Brain</tissue>
    </source>
</reference>
<sequence>MSGKSELKINPQFAQKYDKYRQREELQRLKDRYGDQADNSDSESSESSSDDSEVELDPEVERDFYRTLSLLKKKDPKIYEKDAKFYSEGDGASTSDEKPSTSKKAVKPMYLKDYERKVILEKEGKYEDDDDSDDEEAAKRRERAASPSYIQEQRELKESFRKFVQDSDDEDEGSKDGGGSQLLTRRIKTQEEKDKEEADYVEWLKGQAELEGPEEVKDMKYLRDYWNDPELDEKERFLRDYVLNKGYLDDDDDDDERIPTYDEVVQDDVEDSEEEGETFLERQEDFERSYNFRFEEPDAQQIKTYPRNIATSVRSKDDRRKRKREEVKERKQKEKEQKREQLKQLKNLKRNEIVEKLKKLQELTGNEQLAFSQVDLEGDFDPQQHDQLMQKFFGDEYYGEEEDEKPQFDDDDELEEHWNWDTWTGEGQEDDYREEEDDYNGEEYEASGPHCEDENFIMDADYDPNQQTASKKKKKKERKKMKKEDIPQMGKKRKKSYFAEVITKNKPVFDPQEKSFEKYLDEYYKLDYEDIIDDLPCRFRYRQVLPNDFGLSTDEILNADDKELNRWCSLKKTCMFRSEKEEMSDLKNYKIKAQNERKKKEILCSVYSEEDKELAEAKTKVGKKRRDRLKNAEKQSREAEDGDTAAIVDSTGETLAQALREAGEEEEEEVLIPKKKKMKHEEEPQITADEVADKDDEVENRTERPKWAKKKHKRSGGRLISGSLGVRIGGRDFSRQRLKAYGLNPKRLYFRQIGRQKRKAQEKKEKQKNKE</sequence>
<feature type="region of interest" description="Disordered" evidence="3">
    <location>
        <begin position="297"/>
        <end position="342"/>
    </location>
</feature>
<dbReference type="GeneTree" id="ENSGT00390000005605"/>
<dbReference type="STRING" id="8187.ENSLCAP00010045037"/>
<comment type="similarity">
    <text evidence="1">Belongs to the KRI1 family.</text>
</comment>
<reference evidence="5" key="3">
    <citation type="submission" date="2025-05" db="UniProtKB">
        <authorList>
            <consortium name="Ensembl"/>
        </authorList>
    </citation>
    <scope>IDENTIFICATION</scope>
</reference>
<feature type="region of interest" description="Disordered" evidence="3">
    <location>
        <begin position="612"/>
        <end position="726"/>
    </location>
</feature>
<feature type="compositionally biased region" description="Acidic residues" evidence="3">
    <location>
        <begin position="38"/>
        <end position="58"/>
    </location>
</feature>
<evidence type="ECO:0000256" key="1">
    <source>
        <dbReference type="ARBA" id="ARBA00007473"/>
    </source>
</evidence>
<dbReference type="RefSeq" id="XP_018554218.1">
    <property type="nucleotide sequence ID" value="XM_018698702.2"/>
</dbReference>
<dbReference type="Pfam" id="PF05178">
    <property type="entry name" value="Kri1"/>
    <property type="match status" value="1"/>
</dbReference>
<dbReference type="InParanoid" id="A0A4W6F3Q8"/>